<reference evidence="20" key="1">
    <citation type="submission" date="2025-08" db="UniProtKB">
        <authorList>
            <consortium name="Ensembl"/>
        </authorList>
    </citation>
    <scope>IDENTIFICATION</scope>
</reference>
<evidence type="ECO:0000256" key="2">
    <source>
        <dbReference type="ARBA" id="ARBA00004498"/>
    </source>
</evidence>
<dbReference type="GO" id="GO:0007179">
    <property type="term" value="P:transforming growth factor beta receptor signaling pathway"/>
    <property type="evidence" value="ECO:0007669"/>
    <property type="project" value="TreeGrafter"/>
</dbReference>
<dbReference type="PRINTS" id="PR01423">
    <property type="entry name" value="TGFBETA"/>
</dbReference>
<proteinExistence type="inferred from homology"/>
<dbReference type="GO" id="GO:0042127">
    <property type="term" value="P:regulation of cell population proliferation"/>
    <property type="evidence" value="ECO:0007669"/>
    <property type="project" value="TreeGrafter"/>
</dbReference>
<evidence type="ECO:0000313" key="21">
    <source>
        <dbReference type="Proteomes" id="UP000261540"/>
    </source>
</evidence>
<evidence type="ECO:0000256" key="4">
    <source>
        <dbReference type="ARBA" id="ARBA00022525"/>
    </source>
</evidence>
<feature type="disulfide bond" description="Interchain" evidence="17">
    <location>
        <position position="373"/>
    </location>
</feature>
<evidence type="ECO:0000256" key="16">
    <source>
        <dbReference type="PIRNR" id="PIRNR001787"/>
    </source>
</evidence>
<evidence type="ECO:0000256" key="18">
    <source>
        <dbReference type="RuleBase" id="RU000354"/>
    </source>
</evidence>
<keyword evidence="4 16" id="KW-0964">Secreted</keyword>
<feature type="domain" description="TGF-beta family profile" evidence="19">
    <location>
        <begin position="293"/>
        <end position="408"/>
    </location>
</feature>
<evidence type="ECO:0000256" key="14">
    <source>
        <dbReference type="ARBA" id="ARBA00057824"/>
    </source>
</evidence>
<dbReference type="Pfam" id="PF00688">
    <property type="entry name" value="TGFb_propeptide"/>
    <property type="match status" value="1"/>
</dbReference>
<keyword evidence="11 16" id="KW-0497">Mitogen</keyword>
<dbReference type="Gene3D" id="2.10.90.10">
    <property type="entry name" value="Cystine-knot cytokines"/>
    <property type="match status" value="1"/>
</dbReference>
<dbReference type="InterPro" id="IPR029034">
    <property type="entry name" value="Cystine-knot_cytokine"/>
</dbReference>
<dbReference type="PROSITE" id="PS00250">
    <property type="entry name" value="TGF_BETA_1"/>
    <property type="match status" value="1"/>
</dbReference>
<keyword evidence="10" id="KW-0325">Glycoprotein</keyword>
<keyword evidence="9 17" id="KW-1015">Disulfide bond</keyword>
<comment type="function">
    <text evidence="1">Transforming growth factor beta-3 proprotein: Precursor of the Latency-associated peptide (LAP) and Transforming growth factor beta-3 (TGF-beta-3) chains, which constitute the regulatory and active subunit of TGF-beta-3, respectively.</text>
</comment>
<evidence type="ECO:0000256" key="13">
    <source>
        <dbReference type="ARBA" id="ARBA00046153"/>
    </source>
</evidence>
<evidence type="ECO:0000256" key="9">
    <source>
        <dbReference type="ARBA" id="ARBA00023157"/>
    </source>
</evidence>
<dbReference type="STRING" id="1676925.ENSPKIP00000005059"/>
<name>A0A3B3QGZ3_9TELE</name>
<evidence type="ECO:0000256" key="8">
    <source>
        <dbReference type="ARBA" id="ARBA00023030"/>
    </source>
</evidence>
<keyword evidence="8 16" id="KW-0339">Growth factor</keyword>
<evidence type="ECO:0000256" key="5">
    <source>
        <dbReference type="ARBA" id="ARBA00022530"/>
    </source>
</evidence>
<dbReference type="CDD" id="cd19386">
    <property type="entry name" value="TGF_beta_TGFB3"/>
    <property type="match status" value="1"/>
</dbReference>
<feature type="signal peptide" evidence="16">
    <location>
        <begin position="1"/>
        <end position="21"/>
    </location>
</feature>
<dbReference type="PROSITE" id="PS51362">
    <property type="entry name" value="TGF_BETA_2"/>
    <property type="match status" value="1"/>
</dbReference>
<dbReference type="FunFam" id="2.10.90.10:FF:000004">
    <property type="entry name" value="Transforming growth factor beta"/>
    <property type="match status" value="1"/>
</dbReference>
<dbReference type="InterPro" id="IPR015615">
    <property type="entry name" value="TGF-beta-rel"/>
</dbReference>
<dbReference type="GO" id="GO:0008083">
    <property type="term" value="F:growth factor activity"/>
    <property type="evidence" value="ECO:0007669"/>
    <property type="project" value="UniProtKB-UniRule"/>
</dbReference>
<evidence type="ECO:0000256" key="7">
    <source>
        <dbReference type="ARBA" id="ARBA00022729"/>
    </source>
</evidence>
<comment type="subcellular location">
    <subcellularLocation>
        <location evidence="2">Secreted</location>
        <location evidence="2">Extracellular space</location>
        <location evidence="2">Extracellular matrix</location>
    </subcellularLocation>
</comment>
<dbReference type="GO" id="GO:0051781">
    <property type="term" value="P:positive regulation of cell division"/>
    <property type="evidence" value="ECO:0007669"/>
    <property type="project" value="UniProtKB-UniRule"/>
</dbReference>
<dbReference type="Gene3D" id="2.60.120.970">
    <property type="match status" value="1"/>
</dbReference>
<keyword evidence="6" id="KW-0165">Cleavage on pair of basic residues</keyword>
<dbReference type="Proteomes" id="UP000261540">
    <property type="component" value="Unplaced"/>
</dbReference>
<dbReference type="Ensembl" id="ENSPKIT00000029051.1">
    <property type="protein sequence ID" value="ENSPKIP00000005059.1"/>
    <property type="gene ID" value="ENSPKIG00000021894.1"/>
</dbReference>
<dbReference type="GO" id="GO:0005125">
    <property type="term" value="F:cytokine activity"/>
    <property type="evidence" value="ECO:0007669"/>
    <property type="project" value="TreeGrafter"/>
</dbReference>
<feature type="disulfide bond" evidence="17">
    <location>
        <begin position="311"/>
        <end position="374"/>
    </location>
</feature>
<dbReference type="PIRSF" id="PIRSF001787">
    <property type="entry name" value="TGF-beta"/>
    <property type="match status" value="1"/>
</dbReference>
<evidence type="ECO:0000256" key="10">
    <source>
        <dbReference type="ARBA" id="ARBA00023180"/>
    </source>
</evidence>
<dbReference type="Pfam" id="PF00019">
    <property type="entry name" value="TGF_beta"/>
    <property type="match status" value="1"/>
</dbReference>
<dbReference type="OrthoDB" id="6092228at2759"/>
<comment type="similarity">
    <text evidence="3 16 18">Belongs to the TGF-beta family.</text>
</comment>
<feature type="chain" id="PRO_5017106949" description="Transforming growth factor beta" evidence="16">
    <location>
        <begin position="22"/>
        <end position="408"/>
    </location>
</feature>
<dbReference type="SMART" id="SM00204">
    <property type="entry name" value="TGFB"/>
    <property type="match status" value="1"/>
</dbReference>
<comment type="function">
    <text evidence="12">Required to maintain the Transforming growth factor beta-3 (TGF-beta-3) chain in a latent state during storage in extracellular matrix. Associates non-covalently with TGF-beta-3 and regulates its activation via interaction with 'milieu molecules', such as LTBP1 and LRRC32/GARP, that control activation of TGF-beta-3. Interaction with integrins results in distortion of the Latency-associated peptide chain and subsequent release of the active TGF-beta-3.</text>
</comment>
<evidence type="ECO:0000256" key="12">
    <source>
        <dbReference type="ARBA" id="ARBA00045988"/>
    </source>
</evidence>
<comment type="subunit">
    <text evidence="15">Latency-associated peptide: Homodimer; disulfide-linked. Latency-associated peptide: Interacts with Transforming growth factor beta-1 (TGF-beta-1) chain; interaction is non-covalent and maintains (TGF-beta-1) in a latent state; each Latency-associated peptide (LAP) monomer interacts with TGF-beta-1 in the other monomer. Transforming growth factor beta-1: Homodimer; disulfide-linked. Transforming growth factor beta-1: Interacts with TGF-beta receptors (tgfbr1 and tgfbr2), leading to signal transduction. Interacts with EFEMP2.</text>
</comment>
<keyword evidence="5" id="KW-0272">Extracellular matrix</keyword>
<dbReference type="GO" id="GO:0048731">
    <property type="term" value="P:system development"/>
    <property type="evidence" value="ECO:0007669"/>
    <property type="project" value="UniProtKB-ARBA"/>
</dbReference>
<dbReference type="InterPro" id="IPR016319">
    <property type="entry name" value="TGF-beta"/>
</dbReference>
<evidence type="ECO:0000256" key="17">
    <source>
        <dbReference type="PIRSR" id="PIRSR001787-1"/>
    </source>
</evidence>
<evidence type="ECO:0000259" key="19">
    <source>
        <dbReference type="PROSITE" id="PS51362"/>
    </source>
</evidence>
<dbReference type="PANTHER" id="PTHR11848:SF34">
    <property type="entry name" value="TRANSFORMING GROWTH FACTOR BETA-3 PROPROTEIN"/>
    <property type="match status" value="1"/>
</dbReference>
<feature type="disulfide bond" evidence="17">
    <location>
        <begin position="340"/>
        <end position="405"/>
    </location>
</feature>
<comment type="subunit">
    <text evidence="16">Homodimer; disulfide-linked.</text>
</comment>
<dbReference type="InterPro" id="IPR001839">
    <property type="entry name" value="TGF-b_C"/>
</dbReference>
<feature type="disulfide bond" evidence="17">
    <location>
        <begin position="303"/>
        <end position="312"/>
    </location>
</feature>
<keyword evidence="7 16" id="KW-0732">Signal</keyword>
<dbReference type="PANTHER" id="PTHR11848">
    <property type="entry name" value="TGF-BETA FAMILY"/>
    <property type="match status" value="1"/>
</dbReference>
<dbReference type="GO" id="GO:0005160">
    <property type="term" value="F:transforming growth factor beta receptor binding"/>
    <property type="evidence" value="ECO:0007669"/>
    <property type="project" value="InterPro"/>
</dbReference>
<evidence type="ECO:0000256" key="1">
    <source>
        <dbReference type="ARBA" id="ARBA00003972"/>
    </source>
</evidence>
<dbReference type="AlphaFoldDB" id="A0A3B3QGZ3"/>
<dbReference type="SUPFAM" id="SSF57501">
    <property type="entry name" value="Cystine-knot cytokines"/>
    <property type="match status" value="1"/>
</dbReference>
<protein>
    <recommendedName>
        <fullName evidence="16">Transforming growth factor beta</fullName>
    </recommendedName>
</protein>
<dbReference type="GeneTree" id="ENSGT00940000155747"/>
<dbReference type="InterPro" id="IPR015618">
    <property type="entry name" value="TGFB3"/>
</dbReference>
<evidence type="ECO:0000256" key="15">
    <source>
        <dbReference type="ARBA" id="ARBA00065283"/>
    </source>
</evidence>
<keyword evidence="21" id="KW-1185">Reference proteome</keyword>
<sequence length="408" mass="46917">MHLGKAIFLLLLLNSVTMTFSLSTCATVDIDHVKKKRVEAIRGQILSKLRLTSPPQPLDPSQVSLQVLALYNSTRDLLEELGRDRQQSCGQDNTETEYYAKEIYRFNMIHGLQDTNDLPRCQKSVTSRVFRFNVSSMERNSTNLFRAEFRVLRVPNVHAQRNEQRIELYQILKPDEHIAKQRYIGGKNVLTKGTPEWVSFDVTATLRQWLKHRETNLGLEISVHCPCNTLDPNGNIIKNVKEALDVKFKGVEVDYDEHSDLGQPKRSKEQNSPHLILMMLPPHRLDSRSSLRRGKRALDTSYCFSNYEENCCVRSLYIDFRQDLDWKWIHEPKGYYANFCSGPCPYLRSADSTHSTLLSLYSTLNPEASASPCCVPHELEPLTILYYLGRTPKVEQLSNMIVRSCKCS</sequence>
<comment type="function">
    <text evidence="13">Transforming growth factor beta-3: Multifunctional protein that regulates embryogenesis and cell differentiation and is required in various processes such as secondary palate development. Activation into mature form follows different steps: following cleavage of the proprotein in the Golgi apparatus, Latency-associated peptide (LAP) and Transforming growth factor beta-3 (TGF-beta-3) chains remain non-covalently linked rendering TGF-beta-3 inactive during storage in extracellular matrix. At the same time, LAP chain interacts with 'milieu molecules', such as LTBP1 and LRRC32/GARP that control activation of TGF-beta-3 and maintain it in a latent state during storage in extracellular milieus. TGF-beta-3 is released from LAP by integrins: integrin-binding results in distortion of the LAP chain and subsequent release of the active TGF-beta-3. Once activated following release of LAP, TGF-beta-3 acts by binding to TGF-beta receptors (TGFBR1 and TGFBR2), which transduce signal.</text>
</comment>
<dbReference type="InterPro" id="IPR017948">
    <property type="entry name" value="TGFb_CS"/>
</dbReference>
<organism evidence="20 21">
    <name type="scientific">Paramormyrops kingsleyae</name>
    <dbReference type="NCBI Taxonomy" id="1676925"/>
    <lineage>
        <taxon>Eukaryota</taxon>
        <taxon>Metazoa</taxon>
        <taxon>Chordata</taxon>
        <taxon>Craniata</taxon>
        <taxon>Vertebrata</taxon>
        <taxon>Euteleostomi</taxon>
        <taxon>Actinopterygii</taxon>
        <taxon>Neopterygii</taxon>
        <taxon>Teleostei</taxon>
        <taxon>Osteoglossocephala</taxon>
        <taxon>Osteoglossomorpha</taxon>
        <taxon>Osteoglossiformes</taxon>
        <taxon>Mormyridae</taxon>
        <taxon>Paramormyrops</taxon>
    </lineage>
</organism>
<dbReference type="GO" id="GO:0009887">
    <property type="term" value="P:animal organ morphogenesis"/>
    <property type="evidence" value="ECO:0007669"/>
    <property type="project" value="UniProtKB-ARBA"/>
</dbReference>
<dbReference type="FunFam" id="2.60.120.970:FF:000006">
    <property type="entry name" value="Transforming growth factor beta"/>
    <property type="match status" value="1"/>
</dbReference>
<dbReference type="GO" id="GO:0005615">
    <property type="term" value="C:extracellular space"/>
    <property type="evidence" value="ECO:0007669"/>
    <property type="project" value="UniProtKB-UniRule"/>
</dbReference>
<reference evidence="20" key="2">
    <citation type="submission" date="2025-09" db="UniProtKB">
        <authorList>
            <consortium name="Ensembl"/>
        </authorList>
    </citation>
    <scope>IDENTIFICATION</scope>
</reference>
<feature type="disulfide bond" evidence="17">
    <location>
        <begin position="344"/>
        <end position="407"/>
    </location>
</feature>
<evidence type="ECO:0000256" key="3">
    <source>
        <dbReference type="ARBA" id="ARBA00006656"/>
    </source>
</evidence>
<comment type="function">
    <text evidence="14">Required to maintain the Transforming growth factor beta-1 (TGF-beta-1) chain in a latent state during storage in extracellular matrix. Associates non-covalently with TGF-beta-1 and regulates its activation via interaction with 'milieu molecules', such as LTBP1, LRRC32/GARP and LRRC33/NRROS, that control activation of TGF-beta-1. Interaction with integrins (ITGAV:ITGB6 or ITGAV:ITGB8) results in distortion of the Latency-associated peptide chain and subsequent release of the active TGF-beta-1.</text>
</comment>
<dbReference type="PRINTS" id="PR01426">
    <property type="entry name" value="TGFBETA3"/>
</dbReference>
<dbReference type="InterPro" id="IPR001111">
    <property type="entry name" value="TGF-b_propeptide"/>
</dbReference>
<evidence type="ECO:0000256" key="11">
    <source>
        <dbReference type="ARBA" id="ARBA00023246"/>
    </source>
</evidence>
<evidence type="ECO:0000313" key="20">
    <source>
        <dbReference type="Ensembl" id="ENSPKIP00000005059.1"/>
    </source>
</evidence>
<evidence type="ECO:0000256" key="6">
    <source>
        <dbReference type="ARBA" id="ARBA00022685"/>
    </source>
</evidence>
<accession>A0A3B3QGZ3</accession>